<reference evidence="5" key="1">
    <citation type="submission" date="2025-08" db="UniProtKB">
        <authorList>
            <consortium name="RefSeq"/>
        </authorList>
    </citation>
    <scope>IDENTIFICATION</scope>
    <source>
        <tissue evidence="5">Leaves</tissue>
    </source>
</reference>
<dbReference type="InterPro" id="IPR013103">
    <property type="entry name" value="RVT_2"/>
</dbReference>
<protein>
    <recommendedName>
        <fullName evidence="3">CCHC-type domain-containing protein</fullName>
    </recommendedName>
</protein>
<keyword evidence="1" id="KW-0645">Protease</keyword>
<name>A0ABM4UFT4_COFAR</name>
<dbReference type="SUPFAM" id="SSF53098">
    <property type="entry name" value="Ribonuclease H-like"/>
    <property type="match status" value="1"/>
</dbReference>
<keyword evidence="1" id="KW-0378">Hydrolase</keyword>
<evidence type="ECO:0000256" key="2">
    <source>
        <dbReference type="SAM" id="MobiDB-lite"/>
    </source>
</evidence>
<gene>
    <name evidence="5" type="primary">LOC140007310</name>
</gene>
<feature type="domain" description="CCHC-type" evidence="3">
    <location>
        <begin position="336"/>
        <end position="352"/>
    </location>
</feature>
<dbReference type="PANTHER" id="PTHR35317:SF31">
    <property type="entry name" value="DUF4219 DOMAIN-CONTAINING PROTEIN"/>
    <property type="match status" value="1"/>
</dbReference>
<evidence type="ECO:0000313" key="5">
    <source>
        <dbReference type="RefSeq" id="XP_071906139.1"/>
    </source>
</evidence>
<feature type="region of interest" description="Disordered" evidence="2">
    <location>
        <begin position="280"/>
        <end position="316"/>
    </location>
</feature>
<feature type="compositionally biased region" description="Basic residues" evidence="2">
    <location>
        <begin position="287"/>
        <end position="299"/>
    </location>
</feature>
<dbReference type="Pfam" id="PF07727">
    <property type="entry name" value="RVT_2"/>
    <property type="match status" value="1"/>
</dbReference>
<dbReference type="SMART" id="SM00343">
    <property type="entry name" value="ZnF_C2HC"/>
    <property type="match status" value="2"/>
</dbReference>
<evidence type="ECO:0000313" key="4">
    <source>
        <dbReference type="Proteomes" id="UP001652660"/>
    </source>
</evidence>
<dbReference type="InterPro" id="IPR001878">
    <property type="entry name" value="Znf_CCHC"/>
</dbReference>
<dbReference type="InterPro" id="IPR043502">
    <property type="entry name" value="DNA/RNA_pol_sf"/>
</dbReference>
<dbReference type="Pfam" id="PF14223">
    <property type="entry name" value="Retrotran_gag_2"/>
    <property type="match status" value="2"/>
</dbReference>
<keyword evidence="4" id="KW-1185">Reference proteome</keyword>
<dbReference type="Pfam" id="PF22936">
    <property type="entry name" value="Pol_BBD"/>
    <property type="match status" value="1"/>
</dbReference>
<dbReference type="PANTHER" id="PTHR35317">
    <property type="entry name" value="OS04G0629600 PROTEIN"/>
    <property type="match status" value="1"/>
</dbReference>
<dbReference type="RefSeq" id="XP_071906139.1">
    <property type="nucleotide sequence ID" value="XM_072050038.1"/>
</dbReference>
<feature type="domain" description="CCHC-type" evidence="3">
    <location>
        <begin position="315"/>
        <end position="331"/>
    </location>
</feature>
<dbReference type="InterPro" id="IPR054722">
    <property type="entry name" value="PolX-like_BBD"/>
</dbReference>
<dbReference type="InterPro" id="IPR036875">
    <property type="entry name" value="Znf_CCHC_sf"/>
</dbReference>
<dbReference type="InterPro" id="IPR012337">
    <property type="entry name" value="RNaseH-like_sf"/>
</dbReference>
<dbReference type="SUPFAM" id="SSF56672">
    <property type="entry name" value="DNA/RNA polymerases"/>
    <property type="match status" value="1"/>
</dbReference>
<feature type="compositionally biased region" description="Basic residues" evidence="2">
    <location>
        <begin position="307"/>
        <end position="316"/>
    </location>
</feature>
<accession>A0ABM4UFT4</accession>
<dbReference type="SUPFAM" id="SSF57756">
    <property type="entry name" value="Retrovirus zinc finger-like domains"/>
    <property type="match status" value="1"/>
</dbReference>
<dbReference type="GeneID" id="140007310"/>
<dbReference type="Proteomes" id="UP001652660">
    <property type="component" value="Chromosome 5c"/>
</dbReference>
<organism evidence="4 5">
    <name type="scientific">Coffea arabica</name>
    <name type="common">Arabian coffee</name>
    <dbReference type="NCBI Taxonomy" id="13443"/>
    <lineage>
        <taxon>Eukaryota</taxon>
        <taxon>Viridiplantae</taxon>
        <taxon>Streptophyta</taxon>
        <taxon>Embryophyta</taxon>
        <taxon>Tracheophyta</taxon>
        <taxon>Spermatophyta</taxon>
        <taxon>Magnoliopsida</taxon>
        <taxon>eudicotyledons</taxon>
        <taxon>Gunneridae</taxon>
        <taxon>Pentapetalae</taxon>
        <taxon>asterids</taxon>
        <taxon>lamiids</taxon>
        <taxon>Gentianales</taxon>
        <taxon>Rubiaceae</taxon>
        <taxon>Ixoroideae</taxon>
        <taxon>Gardenieae complex</taxon>
        <taxon>Bertiereae - Coffeeae clade</taxon>
        <taxon>Coffeeae</taxon>
        <taxon>Coffea</taxon>
    </lineage>
</organism>
<dbReference type="Gene3D" id="3.30.420.10">
    <property type="entry name" value="Ribonuclease H-like superfamily/Ribonuclease H"/>
    <property type="match status" value="1"/>
</dbReference>
<evidence type="ECO:0000256" key="1">
    <source>
        <dbReference type="ARBA" id="ARBA00022750"/>
    </source>
</evidence>
<dbReference type="InterPro" id="IPR036397">
    <property type="entry name" value="RNaseH_sf"/>
</dbReference>
<sequence>MKDTENIKEYSDKLLDVVNKIRLIGKQLPDSRVIEKLLVSLPERFEAKISSLEDSRDLSQIKMPENNFLSNPPNFTGENYQIWAVKMKSYLNANDLWDVVETDPVPELSEDPTIAEMRTHRDAVKRRSKGMTCIHSAVSDVVYTKIMTCETVKKAWDTLKMAFQGNDRTRQMQVLNLRREFELLRMKDTENIKEYSDKLLDVVNKIRLIGEQLPDSRVIEKVLVSLPERFEVKISSLENSRDLSQITLPELINTLQTQEQRRAIRKEEVVEGAFQVKDKIQNQQGSKGKKQQWNKKSKKEGKSSRDKGRRGKFPQCPHCKRTSHLQQYCWWRPNVQCRSCNQKGHIKKVCKNNGRDQHAQIADQQEEEQLFVATCFASKTSIEAWLIDSGCTHHMAYDESIFKELDKSYISKVKIGNGDCIGVKGKGIEHQLTVTYTPQQNGVSERKNKTIMEMARQKLGFHFDEYATWDWNNSKVEHFKGSESKELQEENIDESIDHIPVRGTNLLFDIYNKCNVAILEPADYEEAAKDLKWIEHKARLVVKRYAQQFGVDFSDTFAPVVRLDTIRLILALAAQKDWRVYQFDVKSAFLNGYLEEEIFVEQPQGFVVKGQEDKIGFKKSLSESTLYVKIINDDIIVISLYVDDLLVTGSKPILVNQFKEQMKQVFEMIDLGEMSYFLGMEVIQSQQEIFISQHKYARDVLKKFNMESCKSISTPLMENEKLSKDDGTAKVDEGLYRSLIGCLMYLTATRSDIMYAVNLLSRFMHCASELHFKAAKRVLRYVKRHC</sequence>
<evidence type="ECO:0000259" key="3">
    <source>
        <dbReference type="SMART" id="SM00343"/>
    </source>
</evidence>
<keyword evidence="1" id="KW-0064">Aspartyl protease</keyword>
<proteinExistence type="predicted"/>